<dbReference type="SUPFAM" id="SSF89811">
    <property type="entry name" value="Amyloid beta a4 protein copper binding domain (domain 2)"/>
    <property type="match status" value="1"/>
</dbReference>
<gene>
    <name evidence="13" type="ORF">M513_00533</name>
    <name evidence="14" type="ORF">M514_00533</name>
</gene>
<evidence type="ECO:0000256" key="9">
    <source>
        <dbReference type="SAM" id="Coils"/>
    </source>
</evidence>
<evidence type="ECO:0000256" key="7">
    <source>
        <dbReference type="ARBA" id="ARBA00023180"/>
    </source>
</evidence>
<feature type="compositionally biased region" description="Acidic residues" evidence="10">
    <location>
        <begin position="290"/>
        <end position="302"/>
    </location>
</feature>
<dbReference type="AlphaFoldDB" id="A0A085NDD7"/>
<comment type="subcellular location">
    <subcellularLocation>
        <location evidence="1">Membrane</location>
        <topology evidence="1">Single-pass type I membrane protein</topology>
    </subcellularLocation>
</comment>
<dbReference type="Pfam" id="PF10515">
    <property type="entry name" value="APP_amyloid"/>
    <property type="match status" value="1"/>
</dbReference>
<dbReference type="InterPro" id="IPR008154">
    <property type="entry name" value="Amyloid_glyco_extra"/>
</dbReference>
<protein>
    <recommendedName>
        <fullName evidence="16">Amyloid A4 extracellular domain protein</fullName>
    </recommendedName>
</protein>
<evidence type="ECO:0000256" key="4">
    <source>
        <dbReference type="ARBA" id="ARBA00022989"/>
    </source>
</evidence>
<dbReference type="PROSITE" id="PS51870">
    <property type="entry name" value="APP_E2"/>
    <property type="match status" value="1"/>
</dbReference>
<dbReference type="Gene3D" id="2.30.29.30">
    <property type="entry name" value="Pleckstrin-homology domain (PH domain)/Phosphotyrosine-binding domain (PTB)"/>
    <property type="match status" value="1"/>
</dbReference>
<evidence type="ECO:0000313" key="15">
    <source>
        <dbReference type="Proteomes" id="UP000030764"/>
    </source>
</evidence>
<dbReference type="InterPro" id="IPR024329">
    <property type="entry name" value="Amyloid_glyco_E2_domain"/>
</dbReference>
<evidence type="ECO:0000256" key="2">
    <source>
        <dbReference type="ARBA" id="ARBA00022692"/>
    </source>
</evidence>
<evidence type="ECO:0000256" key="6">
    <source>
        <dbReference type="ARBA" id="ARBA00023157"/>
    </source>
</evidence>
<keyword evidence="6 8" id="KW-1015">Disulfide bond</keyword>
<dbReference type="InterPro" id="IPR036454">
    <property type="entry name" value="Amyloid_glyco_heparin-bd_sf"/>
</dbReference>
<reference evidence="14 15" key="1">
    <citation type="journal article" date="2014" name="Nat. Genet.">
        <title>Genome and transcriptome of the porcine whipworm Trichuris suis.</title>
        <authorList>
            <person name="Jex A.R."/>
            <person name="Nejsum P."/>
            <person name="Schwarz E.M."/>
            <person name="Hu L."/>
            <person name="Young N.D."/>
            <person name="Hall R.S."/>
            <person name="Korhonen P.K."/>
            <person name="Liao S."/>
            <person name="Thamsborg S."/>
            <person name="Xia J."/>
            <person name="Xu P."/>
            <person name="Wang S."/>
            <person name="Scheerlinck J.P."/>
            <person name="Hofmann A."/>
            <person name="Sternberg P.W."/>
            <person name="Wang J."/>
            <person name="Gasser R.B."/>
        </authorList>
    </citation>
    <scope>NUCLEOTIDE SEQUENCE [LARGE SCALE GENOMIC DNA]</scope>
    <source>
        <strain evidence="14">DCEP-RM93F</strain>
        <strain evidence="13">DCEP-RM93M</strain>
    </source>
</reference>
<feature type="compositionally biased region" description="Acidic residues" evidence="10">
    <location>
        <begin position="362"/>
        <end position="382"/>
    </location>
</feature>
<keyword evidence="15" id="KW-1185">Reference proteome</keyword>
<feature type="region of interest" description="Disordered" evidence="10">
    <location>
        <begin position="284"/>
        <end position="304"/>
    </location>
</feature>
<dbReference type="InterPro" id="IPR019543">
    <property type="entry name" value="APP_amyloid_C"/>
</dbReference>
<evidence type="ECO:0000313" key="13">
    <source>
        <dbReference type="EMBL" id="KFD58307.1"/>
    </source>
</evidence>
<dbReference type="SMART" id="SM00006">
    <property type="entry name" value="A4_EXTRA"/>
    <property type="match status" value="1"/>
</dbReference>
<evidence type="ECO:0000256" key="5">
    <source>
        <dbReference type="ARBA" id="ARBA00023136"/>
    </source>
</evidence>
<dbReference type="EMBL" id="KL367514">
    <property type="protein sequence ID" value="KFD67483.1"/>
    <property type="molecule type" value="Genomic_DNA"/>
</dbReference>
<dbReference type="Proteomes" id="UP000030764">
    <property type="component" value="Unassembled WGS sequence"/>
</dbReference>
<dbReference type="PRINTS" id="PR00203">
    <property type="entry name" value="AMYLOIDA4"/>
</dbReference>
<feature type="domain" description="E1" evidence="11">
    <location>
        <begin position="107"/>
        <end position="268"/>
    </location>
</feature>
<organism evidence="14">
    <name type="scientific">Trichuris suis</name>
    <name type="common">pig whipworm</name>
    <dbReference type="NCBI Taxonomy" id="68888"/>
    <lineage>
        <taxon>Eukaryota</taxon>
        <taxon>Metazoa</taxon>
        <taxon>Ecdysozoa</taxon>
        <taxon>Nematoda</taxon>
        <taxon>Enoplea</taxon>
        <taxon>Dorylaimia</taxon>
        <taxon>Trichinellida</taxon>
        <taxon>Trichuridae</taxon>
        <taxon>Trichuris</taxon>
    </lineage>
</organism>
<dbReference type="InterPro" id="IPR008155">
    <property type="entry name" value="Amyloid_glyco"/>
</dbReference>
<proteinExistence type="inferred from homology"/>
<dbReference type="InterPro" id="IPR019744">
    <property type="entry name" value="APP_CUBD_CS"/>
</dbReference>
<dbReference type="SUPFAM" id="SSF109843">
    <property type="entry name" value="CAPPD, an extracellular domain of amyloid beta A4 protein"/>
    <property type="match status" value="1"/>
</dbReference>
<dbReference type="Gene3D" id="3.90.570.10">
    <property type="entry name" value="Amyloidogenic glycoprotein, heparin-binding domain"/>
    <property type="match status" value="1"/>
</dbReference>
<dbReference type="GO" id="GO:0016020">
    <property type="term" value="C:membrane"/>
    <property type="evidence" value="ECO:0007669"/>
    <property type="project" value="UniProtKB-SubCell"/>
</dbReference>
<feature type="coiled-coil region" evidence="9">
    <location>
        <begin position="451"/>
        <end position="478"/>
    </location>
</feature>
<dbReference type="GO" id="GO:0008201">
    <property type="term" value="F:heparin binding"/>
    <property type="evidence" value="ECO:0007669"/>
    <property type="project" value="UniProtKB-UniRule"/>
</dbReference>
<dbReference type="GO" id="GO:0046914">
    <property type="term" value="F:transition metal ion binding"/>
    <property type="evidence" value="ECO:0007669"/>
    <property type="project" value="InterPro"/>
</dbReference>
<feature type="domain" description="E2" evidence="12">
    <location>
        <begin position="386"/>
        <end position="585"/>
    </location>
</feature>
<dbReference type="Gene3D" id="3.30.1490.140">
    <property type="entry name" value="Amyloidogenic glycoprotein, copper-binding domain"/>
    <property type="match status" value="1"/>
</dbReference>
<comment type="caution">
    <text evidence="8">Lacks conserved residue(s) required for the propagation of feature annotation.</text>
</comment>
<dbReference type="Pfam" id="PF12925">
    <property type="entry name" value="APP_E2"/>
    <property type="match status" value="1"/>
</dbReference>
<dbReference type="InterPro" id="IPR036669">
    <property type="entry name" value="Amyloid_Cu-bd_sf"/>
</dbReference>
<keyword evidence="2" id="KW-0812">Transmembrane</keyword>
<evidence type="ECO:0000256" key="1">
    <source>
        <dbReference type="ARBA" id="ARBA00004479"/>
    </source>
</evidence>
<dbReference type="EMBL" id="KL363184">
    <property type="protein sequence ID" value="KFD58307.1"/>
    <property type="molecule type" value="Genomic_DNA"/>
</dbReference>
<evidence type="ECO:0000256" key="3">
    <source>
        <dbReference type="ARBA" id="ARBA00022729"/>
    </source>
</evidence>
<keyword evidence="5" id="KW-0472">Membrane</keyword>
<dbReference type="Pfam" id="PF02177">
    <property type="entry name" value="APP_N"/>
    <property type="match status" value="1"/>
</dbReference>
<keyword evidence="9" id="KW-0175">Coiled coil</keyword>
<dbReference type="GO" id="GO:0007417">
    <property type="term" value="P:central nervous system development"/>
    <property type="evidence" value="ECO:0007669"/>
    <property type="project" value="TreeGrafter"/>
</dbReference>
<keyword evidence="3" id="KW-0732">Signal</keyword>
<dbReference type="Pfam" id="PF12924">
    <property type="entry name" value="APP_Cu_bd"/>
    <property type="match status" value="1"/>
</dbReference>
<keyword evidence="4" id="KW-1133">Transmembrane helix</keyword>
<evidence type="ECO:0000313" key="14">
    <source>
        <dbReference type="EMBL" id="KFD67483.1"/>
    </source>
</evidence>
<dbReference type="PROSITE" id="PS00319">
    <property type="entry name" value="APP_CUBD"/>
    <property type="match status" value="1"/>
</dbReference>
<evidence type="ECO:0000259" key="11">
    <source>
        <dbReference type="PROSITE" id="PS51869"/>
    </source>
</evidence>
<dbReference type="PANTHER" id="PTHR23103">
    <property type="entry name" value="ALZHEIMER'S DISEASE BETA-AMYLOID RELATED"/>
    <property type="match status" value="1"/>
</dbReference>
<feature type="disulfide bond" evidence="8">
    <location>
        <begin position="176"/>
        <end position="183"/>
    </location>
</feature>
<dbReference type="Gene3D" id="1.20.120.770">
    <property type="entry name" value="Amyloid precursor protein, E2 domain"/>
    <property type="match status" value="1"/>
</dbReference>
<dbReference type="GO" id="GO:0043025">
    <property type="term" value="C:neuronal cell body"/>
    <property type="evidence" value="ECO:0007669"/>
    <property type="project" value="TreeGrafter"/>
</dbReference>
<keyword evidence="7" id="KW-0325">Glycoprotein</keyword>
<comment type="similarity">
    <text evidence="8">Belongs to the APP family.</text>
</comment>
<evidence type="ECO:0000256" key="8">
    <source>
        <dbReference type="PROSITE-ProRule" id="PRU01217"/>
    </source>
</evidence>
<dbReference type="InterPro" id="IPR011993">
    <property type="entry name" value="PH-like_dom_sf"/>
</dbReference>
<dbReference type="SUPFAM" id="SSF56491">
    <property type="entry name" value="A heparin-binding domain"/>
    <property type="match status" value="1"/>
</dbReference>
<dbReference type="Proteomes" id="UP000030758">
    <property type="component" value="Unassembled WGS sequence"/>
</dbReference>
<evidence type="ECO:0000259" key="12">
    <source>
        <dbReference type="PROSITE" id="PS51870"/>
    </source>
</evidence>
<feature type="compositionally biased region" description="Polar residues" evidence="10">
    <location>
        <begin position="340"/>
        <end position="352"/>
    </location>
</feature>
<sequence length="768" mass="87846">MVGPDAQLRATSPTISCFTKLLAACRVLKMFKSASIGRNLRSTGHLCHALLSVRHVGRFCHFFVVMTRDTVILVAFLAQLQLASGYTEAVSASVTGSLNTDGHAVTTTFTPQVVFQCGFRNRYMTDTGEWKSDPDARASCLTGKLDVLKYCRRVYRKMTITNIVESSHFIEIDNWCKIEGYPCKWSFWVKPYRCVVGEFVSDTLLVPKYCRFDHFNRDDLCKDFDYWNRTAVSRCERNGAGHSVLSFAMLEPCGVDMFSGVEFVCCPGNKTPISKDAKIDNVRVQVKPETEEDDDYDDENDDVDQKEIAKKTVITAKPKLDTLIKDAKQKIGHEKELTKQKTQNVRTSSTHTKANDHLINGEVDDDDDDDDDDAEGDMNEEAVTEKSSTYLRVADPENEHEAYRNALDELTKQHHQKVAKVMKEWSELDSRYSKMKMKEPAYAEKFKEEMSARFQKTVAALEEENAEERRQIEEVHQQRILANLNERKREALKEFYQLYSRNEVPQPRAVLRALKSYVRAEEKERLHLINHYRHLLHSRIADALSSEADLLSKLLEIDRRIKATIELLNSHPEVDAKVKQALVDFFNVYRRENTPDMPENLPDGFLNADQYRDLMEVYRQQVAPSAKDHTGSPPAKPLLKVPSAAKYEAHKEKVREPLAMRKPELLNTAHQSPDMSYSAFNKKQVLSHEFAYKEQSLSTPESGSTGHNYVPFYLVAAVSLLSVGYSSFAIERHMLDKVNACTPEECHVANMQITGYENPAYRYFEERS</sequence>
<accession>A0A085NDD7</accession>
<dbReference type="GO" id="GO:0007409">
    <property type="term" value="P:axonogenesis"/>
    <property type="evidence" value="ECO:0007669"/>
    <property type="project" value="TreeGrafter"/>
</dbReference>
<feature type="region of interest" description="GFLD subdomain" evidence="8">
    <location>
        <begin position="107"/>
        <end position="200"/>
    </location>
</feature>
<dbReference type="PROSITE" id="PS51869">
    <property type="entry name" value="APP_E1"/>
    <property type="match status" value="1"/>
</dbReference>
<evidence type="ECO:0000256" key="10">
    <source>
        <dbReference type="SAM" id="MobiDB-lite"/>
    </source>
</evidence>
<evidence type="ECO:0008006" key="16">
    <source>
        <dbReference type="Google" id="ProtNLM"/>
    </source>
</evidence>
<dbReference type="InterPro" id="IPR036176">
    <property type="entry name" value="E2_sf"/>
</dbReference>
<feature type="region of interest" description="Disordered" evidence="10">
    <location>
        <begin position="334"/>
        <end position="396"/>
    </location>
</feature>
<dbReference type="InterPro" id="IPR015849">
    <property type="entry name" value="Amyloid_glyco_heparin-bd"/>
</dbReference>
<dbReference type="PANTHER" id="PTHR23103:SF15">
    <property type="entry name" value="AMYLOID-BETA-LIKE PROTEIN"/>
    <property type="match status" value="1"/>
</dbReference>
<feature type="disulfide bond" evidence="8">
    <location>
        <begin position="117"/>
        <end position="140"/>
    </location>
</feature>
<feature type="region of interest" description="CuBD subdomain" evidence="8">
    <location>
        <begin position="208"/>
        <end position="268"/>
    </location>
</feature>
<dbReference type="InterPro" id="IPR011178">
    <property type="entry name" value="Amyloid_glyco_Cu-bd"/>
</dbReference>
<name>A0A085NDD7_9BILA</name>
<dbReference type="GO" id="GO:0043005">
    <property type="term" value="C:neuron projection"/>
    <property type="evidence" value="ECO:0007669"/>
    <property type="project" value="TreeGrafter"/>
</dbReference>